<evidence type="ECO:0000313" key="2">
    <source>
        <dbReference type="EMBL" id="GAI92236.1"/>
    </source>
</evidence>
<keyword evidence="1" id="KW-0472">Membrane</keyword>
<reference evidence="2" key="1">
    <citation type="journal article" date="2014" name="Front. Microbiol.">
        <title>High frequency of phylogenetically diverse reductive dehalogenase-homologous genes in deep subseafloor sedimentary metagenomes.</title>
        <authorList>
            <person name="Kawai M."/>
            <person name="Futagami T."/>
            <person name="Toyoda A."/>
            <person name="Takaki Y."/>
            <person name="Nishi S."/>
            <person name="Hori S."/>
            <person name="Arai W."/>
            <person name="Tsubouchi T."/>
            <person name="Morono Y."/>
            <person name="Uchiyama I."/>
            <person name="Ito T."/>
            <person name="Fujiyama A."/>
            <person name="Inagaki F."/>
            <person name="Takami H."/>
        </authorList>
    </citation>
    <scope>NUCLEOTIDE SEQUENCE</scope>
    <source>
        <strain evidence="2">Expedition CK06-06</strain>
    </source>
</reference>
<accession>X1TLJ6</accession>
<keyword evidence="1" id="KW-1133">Transmembrane helix</keyword>
<organism evidence="2">
    <name type="scientific">marine sediment metagenome</name>
    <dbReference type="NCBI Taxonomy" id="412755"/>
    <lineage>
        <taxon>unclassified sequences</taxon>
        <taxon>metagenomes</taxon>
        <taxon>ecological metagenomes</taxon>
    </lineage>
</organism>
<proteinExistence type="predicted"/>
<feature type="transmembrane region" description="Helical" evidence="1">
    <location>
        <begin position="50"/>
        <end position="66"/>
    </location>
</feature>
<keyword evidence="1" id="KW-0812">Transmembrane</keyword>
<dbReference type="AlphaFoldDB" id="X1TLJ6"/>
<dbReference type="EMBL" id="BARW01020494">
    <property type="protein sequence ID" value="GAI92236.1"/>
    <property type="molecule type" value="Genomic_DNA"/>
</dbReference>
<comment type="caution">
    <text evidence="2">The sequence shown here is derived from an EMBL/GenBank/DDBJ whole genome shotgun (WGS) entry which is preliminary data.</text>
</comment>
<evidence type="ECO:0000256" key="1">
    <source>
        <dbReference type="SAM" id="Phobius"/>
    </source>
</evidence>
<feature type="transmembrane region" description="Helical" evidence="1">
    <location>
        <begin position="12"/>
        <end position="38"/>
    </location>
</feature>
<sequence length="68" mass="7389">IPLGQIQNSKLALVLLVIGVWYLFAVSVGSFCGADLLFIVSKSVFPRKGIFIDIYLGLCIAVHVTYTS</sequence>
<name>X1TLJ6_9ZZZZ</name>
<protein>
    <submittedName>
        <fullName evidence="2">Uncharacterized protein</fullName>
    </submittedName>
</protein>
<feature type="non-terminal residue" evidence="2">
    <location>
        <position position="1"/>
    </location>
</feature>
<gene>
    <name evidence="2" type="ORF">S12H4_34604</name>
</gene>